<keyword evidence="1" id="KW-1133">Transmembrane helix</keyword>
<evidence type="ECO:0000313" key="2">
    <source>
        <dbReference type="EMBL" id="QEV44198.1"/>
    </source>
</evidence>
<sequence length="158" mass="16549">MSEGTERKRGGAWWGIAVWCAMVTAVLVGLPWVTSSRLPERLATHWSAGDGGPDGSMPLWAAAFFPALIWVVLALLIVALGRWRGRVTSDPETRGRSVPGLISGGVLLVGAQASVVRANLDHADWRQAGSVTLWAAGTLGAAAVTGLAEWAVARRGGL</sequence>
<organism evidence="2 3">
    <name type="scientific">Streptomyces vinaceus</name>
    <dbReference type="NCBI Taxonomy" id="1960"/>
    <lineage>
        <taxon>Bacteria</taxon>
        <taxon>Bacillati</taxon>
        <taxon>Actinomycetota</taxon>
        <taxon>Actinomycetes</taxon>
        <taxon>Kitasatosporales</taxon>
        <taxon>Streptomycetaceae</taxon>
        <taxon>Streptomyces</taxon>
    </lineage>
</organism>
<keyword evidence="1" id="KW-0472">Membrane</keyword>
<keyword evidence="3" id="KW-1185">Reference proteome</keyword>
<evidence type="ECO:0000313" key="3">
    <source>
        <dbReference type="Proteomes" id="UP000325563"/>
    </source>
</evidence>
<dbReference type="GeneID" id="95609559"/>
<dbReference type="EMBL" id="CP023692">
    <property type="protein sequence ID" value="QEV44198.1"/>
    <property type="molecule type" value="Genomic_DNA"/>
</dbReference>
<name>A0A5J6J9L0_STRVI</name>
<feature type="transmembrane region" description="Helical" evidence="1">
    <location>
        <begin position="101"/>
        <end position="120"/>
    </location>
</feature>
<dbReference type="Proteomes" id="UP000325563">
    <property type="component" value="Chromosome"/>
</dbReference>
<feature type="transmembrane region" description="Helical" evidence="1">
    <location>
        <begin position="12"/>
        <end position="33"/>
    </location>
</feature>
<protein>
    <submittedName>
        <fullName evidence="2">DUF1648 domain-containing protein</fullName>
    </submittedName>
</protein>
<dbReference type="AlphaFoldDB" id="A0A5J6J9L0"/>
<proteinExistence type="predicted"/>
<reference evidence="2 3" key="1">
    <citation type="submission" date="2017-09" db="EMBL/GenBank/DDBJ databases">
        <authorList>
            <person name="Lee N."/>
            <person name="Cho B.-K."/>
        </authorList>
    </citation>
    <scope>NUCLEOTIDE SEQUENCE [LARGE SCALE GENOMIC DNA]</scope>
    <source>
        <strain evidence="2 3">ATCC 27476</strain>
    </source>
</reference>
<feature type="transmembrane region" description="Helical" evidence="1">
    <location>
        <begin position="132"/>
        <end position="152"/>
    </location>
</feature>
<accession>A0A5J6J9L0</accession>
<dbReference type="KEGG" id="svn:CP980_03145"/>
<gene>
    <name evidence="2" type="ORF">CP980_03145</name>
</gene>
<evidence type="ECO:0000256" key="1">
    <source>
        <dbReference type="SAM" id="Phobius"/>
    </source>
</evidence>
<keyword evidence="1" id="KW-0812">Transmembrane</keyword>
<dbReference type="RefSeq" id="WP_150492539.1">
    <property type="nucleotide sequence ID" value="NZ_BNBW01000001.1"/>
</dbReference>
<feature type="transmembrane region" description="Helical" evidence="1">
    <location>
        <begin position="59"/>
        <end position="80"/>
    </location>
</feature>